<organism evidence="3">
    <name type="scientific">Lotharella globosa</name>
    <dbReference type="NCBI Taxonomy" id="91324"/>
    <lineage>
        <taxon>Eukaryota</taxon>
        <taxon>Sar</taxon>
        <taxon>Rhizaria</taxon>
        <taxon>Cercozoa</taxon>
        <taxon>Chlorarachniophyceae</taxon>
        <taxon>Lotharella</taxon>
    </lineage>
</organism>
<feature type="region of interest" description="Disordered" evidence="1">
    <location>
        <begin position="236"/>
        <end position="283"/>
    </location>
</feature>
<dbReference type="InterPro" id="IPR029063">
    <property type="entry name" value="SAM-dependent_MTases_sf"/>
</dbReference>
<reference evidence="3" key="1">
    <citation type="submission" date="2021-01" db="EMBL/GenBank/DDBJ databases">
        <authorList>
            <person name="Corre E."/>
            <person name="Pelletier E."/>
            <person name="Niang G."/>
            <person name="Scheremetjew M."/>
            <person name="Finn R."/>
            <person name="Kale V."/>
            <person name="Holt S."/>
            <person name="Cochrane G."/>
            <person name="Meng A."/>
            <person name="Brown T."/>
            <person name="Cohen L."/>
        </authorList>
    </citation>
    <scope>NUCLEOTIDE SEQUENCE</scope>
    <source>
        <strain evidence="3">CCCM811</strain>
    </source>
</reference>
<dbReference type="PANTHER" id="PTHR13369:SF0">
    <property type="entry name" value="GLUTATHIONE S-TRANSFERASE C-TERMINAL DOMAIN-CONTAINING PROTEIN"/>
    <property type="match status" value="1"/>
</dbReference>
<evidence type="ECO:0000256" key="1">
    <source>
        <dbReference type="SAM" id="MobiDB-lite"/>
    </source>
</evidence>
<feature type="compositionally biased region" description="Low complexity" evidence="1">
    <location>
        <begin position="409"/>
        <end position="426"/>
    </location>
</feature>
<proteinExistence type="predicted"/>
<accession>A0A7S3Z3Y4</accession>
<dbReference type="SUPFAM" id="SSF82708">
    <property type="entry name" value="R3H domain"/>
    <property type="match status" value="1"/>
</dbReference>
<feature type="region of interest" description="Disordered" evidence="1">
    <location>
        <begin position="466"/>
        <end position="493"/>
    </location>
</feature>
<dbReference type="InterPro" id="IPR036867">
    <property type="entry name" value="R3H_dom_sf"/>
</dbReference>
<dbReference type="GO" id="GO:0003676">
    <property type="term" value="F:nucleic acid binding"/>
    <property type="evidence" value="ECO:0007669"/>
    <property type="project" value="InterPro"/>
</dbReference>
<dbReference type="Gene3D" id="3.30.1370.50">
    <property type="entry name" value="R3H-like domain"/>
    <property type="match status" value="1"/>
</dbReference>
<protein>
    <recommendedName>
        <fullName evidence="2">Methyltransferase domain-containing protein</fullName>
    </recommendedName>
</protein>
<dbReference type="CDD" id="cd02440">
    <property type="entry name" value="AdoMet_MTases"/>
    <property type="match status" value="1"/>
</dbReference>
<name>A0A7S3Z3Y4_9EUKA</name>
<dbReference type="GO" id="GO:0005737">
    <property type="term" value="C:cytoplasm"/>
    <property type="evidence" value="ECO:0007669"/>
    <property type="project" value="TreeGrafter"/>
</dbReference>
<dbReference type="Gene3D" id="3.40.50.150">
    <property type="entry name" value="Vaccinia Virus protein VP39"/>
    <property type="match status" value="1"/>
</dbReference>
<feature type="compositionally biased region" description="Basic and acidic residues" evidence="1">
    <location>
        <begin position="398"/>
        <end position="408"/>
    </location>
</feature>
<sequence length="543" mass="59744">MDVELAGNAAVKVAAFHTKRAAEKIVDLLYPSLKPPVFAPPRFATGSGAAAAYPRLGDFAARGFAAAPKQVDPASSLPEKRQARKRQQILSLIRCIVPLILSRESREESLGSRAKCLVDFCGGAGHVGLLVAWLFPKWKVLCVDVNKRSLEMGENRAKELKLTNYEIRHVDVRAFKEPFGIGVALHACGYASDLVIDTCLKARADMVISPCCVGGIQNRYNRGGLSRKRLRREIARDRETASSSISPNPEKKSTPGDPHPQKPPGNARSVSENVPEARSRRFRVELSRESLEKRLASAVREDSNSKTSQVINSSFPVSLDPFIELARAADFNDVVTGSAGRWRRRAKRLVEADRMQFIRDTDSGLYVYLVKMEPLTASPKNDIIIASSSALSLHPHKQPLERSRDPSRSIESSKCSSKSVGTTTTSPDVKQGKILLEGALAQFPQELVKPTFERITAWLETLRRSPAPAPAATPAPAVRADDDAKSTHKSTQPKRHELYFKDLTGRCHRKVVHAVAESFGLGHRSVGDRRGKGRLVLVYKEEA</sequence>
<dbReference type="InterPro" id="IPR025714">
    <property type="entry name" value="Methyltranfer_dom"/>
</dbReference>
<dbReference type="AlphaFoldDB" id="A0A7S3Z3Y4"/>
<dbReference type="CDD" id="cd02325">
    <property type="entry name" value="R3H"/>
    <property type="match status" value="1"/>
</dbReference>
<evidence type="ECO:0000259" key="2">
    <source>
        <dbReference type="Pfam" id="PF13679"/>
    </source>
</evidence>
<dbReference type="Pfam" id="PF13679">
    <property type="entry name" value="Methyltransf_32"/>
    <property type="match status" value="1"/>
</dbReference>
<evidence type="ECO:0000313" key="3">
    <source>
        <dbReference type="EMBL" id="CAE0670911.1"/>
    </source>
</evidence>
<dbReference type="SUPFAM" id="SSF53335">
    <property type="entry name" value="S-adenosyl-L-methionine-dependent methyltransferases"/>
    <property type="match status" value="1"/>
</dbReference>
<gene>
    <name evidence="3" type="ORF">LGLO00237_LOCUS22551</name>
</gene>
<dbReference type="PANTHER" id="PTHR13369">
    <property type="match status" value="1"/>
</dbReference>
<feature type="domain" description="Methyltransferase" evidence="2">
    <location>
        <begin position="84"/>
        <end position="217"/>
    </location>
</feature>
<dbReference type="EMBL" id="HBIV01031632">
    <property type="protein sequence ID" value="CAE0670911.1"/>
    <property type="molecule type" value="Transcribed_RNA"/>
</dbReference>
<feature type="region of interest" description="Disordered" evidence="1">
    <location>
        <begin position="395"/>
        <end position="428"/>
    </location>
</feature>